<gene>
    <name evidence="2" type="ORF">ENK44_07660</name>
</gene>
<dbReference type="AlphaFoldDB" id="A0A7V4U0V0"/>
<comment type="caution">
    <text evidence="2">The sequence shown here is derived from an EMBL/GenBank/DDBJ whole genome shotgun (WGS) entry which is preliminary data.</text>
</comment>
<feature type="transmembrane region" description="Helical" evidence="1">
    <location>
        <begin position="522"/>
        <end position="547"/>
    </location>
</feature>
<feature type="transmembrane region" description="Helical" evidence="1">
    <location>
        <begin position="332"/>
        <end position="351"/>
    </location>
</feature>
<dbReference type="Pfam" id="PF00873">
    <property type="entry name" value="ACR_tran"/>
    <property type="match status" value="1"/>
</dbReference>
<dbReference type="GO" id="GO:0005886">
    <property type="term" value="C:plasma membrane"/>
    <property type="evidence" value="ECO:0007669"/>
    <property type="project" value="TreeGrafter"/>
</dbReference>
<feature type="transmembrane region" description="Helical" evidence="1">
    <location>
        <begin position="428"/>
        <end position="448"/>
    </location>
</feature>
<dbReference type="Gene3D" id="3.30.70.1320">
    <property type="entry name" value="Multidrug efflux transporter AcrB pore domain like"/>
    <property type="match status" value="1"/>
</dbReference>
<feature type="transmembrane region" description="Helical" evidence="1">
    <location>
        <begin position="909"/>
        <end position="932"/>
    </location>
</feature>
<feature type="transmembrane region" description="Helical" evidence="1">
    <location>
        <begin position="881"/>
        <end position="903"/>
    </location>
</feature>
<keyword evidence="1" id="KW-1133">Transmembrane helix</keyword>
<dbReference type="EMBL" id="DRQG01000072">
    <property type="protein sequence ID" value="HGY55558.1"/>
    <property type="molecule type" value="Genomic_DNA"/>
</dbReference>
<dbReference type="Gene3D" id="3.30.70.1430">
    <property type="entry name" value="Multidrug efflux transporter AcrB pore domain"/>
    <property type="match status" value="2"/>
</dbReference>
<evidence type="ECO:0000256" key="1">
    <source>
        <dbReference type="SAM" id="Phobius"/>
    </source>
</evidence>
<name>A0A7V4U0V0_CALAY</name>
<feature type="transmembrane region" description="Helical" evidence="1">
    <location>
        <begin position="358"/>
        <end position="380"/>
    </location>
</feature>
<keyword evidence="1" id="KW-0812">Transmembrane</keyword>
<dbReference type="GO" id="GO:0042910">
    <property type="term" value="F:xenobiotic transmembrane transporter activity"/>
    <property type="evidence" value="ECO:0007669"/>
    <property type="project" value="TreeGrafter"/>
</dbReference>
<feature type="transmembrane region" description="Helical" evidence="1">
    <location>
        <begin position="978"/>
        <end position="1004"/>
    </location>
</feature>
<feature type="transmembrane region" description="Helical" evidence="1">
    <location>
        <begin position="855"/>
        <end position="874"/>
    </location>
</feature>
<organism evidence="2">
    <name type="scientific">Caldithrix abyssi</name>
    <dbReference type="NCBI Taxonomy" id="187145"/>
    <lineage>
        <taxon>Bacteria</taxon>
        <taxon>Pseudomonadati</taxon>
        <taxon>Calditrichota</taxon>
        <taxon>Calditrichia</taxon>
        <taxon>Calditrichales</taxon>
        <taxon>Calditrichaceae</taxon>
        <taxon>Caldithrix</taxon>
    </lineage>
</organism>
<dbReference type="InterPro" id="IPR001036">
    <property type="entry name" value="Acrflvin-R"/>
</dbReference>
<dbReference type="Proteomes" id="UP000885779">
    <property type="component" value="Unassembled WGS sequence"/>
</dbReference>
<proteinExistence type="predicted"/>
<keyword evidence="1" id="KW-0472">Membrane</keyword>
<dbReference type="Gene3D" id="3.30.70.1440">
    <property type="entry name" value="Multidrug efflux transporter AcrB pore domain"/>
    <property type="match status" value="1"/>
</dbReference>
<reference evidence="2" key="1">
    <citation type="journal article" date="2020" name="mSystems">
        <title>Genome- and Community-Level Interaction Insights into Carbon Utilization and Element Cycling Functions of Hydrothermarchaeota in Hydrothermal Sediment.</title>
        <authorList>
            <person name="Zhou Z."/>
            <person name="Liu Y."/>
            <person name="Xu W."/>
            <person name="Pan J."/>
            <person name="Luo Z.H."/>
            <person name="Li M."/>
        </authorList>
    </citation>
    <scope>NUCLEOTIDE SEQUENCE [LARGE SCALE GENOMIC DNA]</scope>
    <source>
        <strain evidence="2">HyVt-577</strain>
    </source>
</reference>
<dbReference type="InterPro" id="IPR027463">
    <property type="entry name" value="AcrB_DN_DC_subdom"/>
</dbReference>
<feature type="transmembrane region" description="Helical" evidence="1">
    <location>
        <begin position="953"/>
        <end position="972"/>
    </location>
</feature>
<evidence type="ECO:0000313" key="2">
    <source>
        <dbReference type="EMBL" id="HGY55558.1"/>
    </source>
</evidence>
<sequence length="1014" mass="112597">MKLPKLAIENHQFTLTLIALLVLFGLVSFFTMPRSEDPQVTPAGSSIIVLYPGASPADMEELIMEPLEESINELEDIKYIKSYSWDGLAVIAVEFLAGSDPDDKYSDVVQKVNKVRSSLPQAAQNIEIEKWSITDVQVMQIALVSDVLPYARMEAEADRLKNLLERVPGVKRVKTWAYPQQEVRIALDLQKIALWRIPVGQVIDALRSANQNIPGGYIDIGPKRFNIKTSGSYKDLDQIKNTIISGANGQVVYLKDVADVSFAYEDQSYFARFKGKRAVWVTLSQKKGTNIFDIRRAVAQKIDEFKKKLSPSLRLEIAFDQSESVQRRIDGFFSNLLQGLVLVGLVVLLAVGLRASGIVMLAIPFSILIGIGFVDLSGFGLEQLSIAGLVIALGLLVDNAIVVTENISRFMKMGYKNEEAAVKGTGQVAWAIVSSTATTVLAFVPMMMMRNITGDFIRSMPITVVYTLTASLLISLMLTPYLSARFFTRETCCKESRLRQFLNRLVETRYRKTLDIALKKPVFVLIAAGVLFFTSIGLFALVGISFFPKAEKPQFFINITLPEGTSLDETKRVSDYVQSLLDQREEIRHYAVNIGHGNPRVYYNAIPRRTNSRFAQIFVELKQDKKHLYAPLLDTLRASFSRYAGAKIEVKELQQGPPVEAPIAIRVLGENLDELRRISLDVEKMIAEETGAVNIYNPLASAKTDLRVKINRDKAGLLGVPLAEIDRTVRIAIAGMPVSTYRDAEGKAYNLVVRLPIENKSRLSDLDKVYVNSVLGEEIPLKQLAQIDFTASPMQINHYNLERSVTVTADVWGSYSVDGITRNVIEKLNRYDWPKGYRYAIGGELESREESFGGMLQAIIIAIIGIFAVLVLQFRSYMQPLVVFSAIPLAIIGSVMALLITGYTFSFTAFIGLASLVGIVVNNSIILVDYTNQLRSEGKSIIEALKTAGETRFIPIILTTATTVGGLLPLTLRGGTLWAPMGWTIIGGLLMSTFLTLIVVPVLYKLYTKENEPT</sequence>
<dbReference type="SUPFAM" id="SSF82866">
    <property type="entry name" value="Multidrug efflux transporter AcrB transmembrane domain"/>
    <property type="match status" value="2"/>
</dbReference>
<dbReference type="SUPFAM" id="SSF82693">
    <property type="entry name" value="Multidrug efflux transporter AcrB pore domain, PN1, PN2, PC1 and PC2 subdomains"/>
    <property type="match status" value="3"/>
</dbReference>
<accession>A0A7V4U0V0</accession>
<protein>
    <submittedName>
        <fullName evidence="2">Efflux RND transporter permease subunit</fullName>
    </submittedName>
</protein>
<dbReference type="Gene3D" id="3.30.2090.10">
    <property type="entry name" value="Multidrug efflux transporter AcrB TolC docking domain, DN and DC subdomains"/>
    <property type="match status" value="2"/>
</dbReference>
<feature type="transmembrane region" description="Helical" evidence="1">
    <location>
        <begin position="460"/>
        <end position="479"/>
    </location>
</feature>
<dbReference type="PRINTS" id="PR00702">
    <property type="entry name" value="ACRIFLAVINRP"/>
</dbReference>
<feature type="transmembrane region" description="Helical" evidence="1">
    <location>
        <begin position="386"/>
        <end position="407"/>
    </location>
</feature>
<dbReference type="PANTHER" id="PTHR32063">
    <property type="match status" value="1"/>
</dbReference>
<dbReference type="PANTHER" id="PTHR32063:SF24">
    <property type="entry name" value="CATION EFFLUX SYSTEM (ACRB_ACRD_ACRF FAMILY)"/>
    <property type="match status" value="1"/>
</dbReference>
<dbReference type="SUPFAM" id="SSF82714">
    <property type="entry name" value="Multidrug efflux transporter AcrB TolC docking domain, DN and DC subdomains"/>
    <property type="match status" value="2"/>
</dbReference>
<dbReference type="Gene3D" id="1.20.1640.10">
    <property type="entry name" value="Multidrug efflux transporter AcrB transmembrane domain"/>
    <property type="match status" value="2"/>
</dbReference>